<comment type="caution">
    <text evidence="1">The sequence shown here is derived from an EMBL/GenBank/DDBJ whole genome shotgun (WGS) entry which is preliminary data.</text>
</comment>
<name>A0A4Z0YSC9_9PEZI</name>
<evidence type="ECO:0008006" key="3">
    <source>
        <dbReference type="Google" id="ProtNLM"/>
    </source>
</evidence>
<proteinExistence type="predicted"/>
<sequence>MAAADRLWSEYDRGLIILYAKSKRLAPSRSYKQGKEPTLEELAGICDKVDRFEVAVDTMSLTQWDTLKGVCETSDYEILFSELRAVDRADASWWRLHTRIHALAEEHGEILRHEIYYPNDLPPALVDQISRCLTSLMQSMHNFRSCVRNRINILARPSLRPLNVLDLPDELLMLVFDWTKGYYPQNEVDSCQCCRLWGDCGQQPTPDIQNARLTCRRFCNASSHLLIDYVLLEPQSDSLARLQGISRNPLIRKGVRAVEVSLRCYHSSLASNLGSFTTSWHNQFFSETMNTEHVRQQLDHRPGAREDRSGALLARANEIRKAWWAFGFNSNVTPGYEAYVEALQVCYDIYRKRYEDQRRLLTSGLFAQGAATALAQMPTAQTLTFGDRSCFNFLRRGSKPWYEVMDNPTKLAMNYLNPFGTWEAEVMGFSSELPMNLVVEILGALPKLGAAVKNLNIDISGAANMSQFVPELQVGRNLTILAQQLSSISVRIQRFVDRNRTSAPVQMAIDIYPFLSAILDTDSLEDIFLYFDQVGTDGPRSPSFGPLFTRRRRPNLKTLRLTQMSLYEHELQPMIDSLTPRRQAAEERVYVALNALNLLSGSWENTADTLRVQGNISLRIVYAGAEFSMETQTSGG</sequence>
<dbReference type="STRING" id="37992.A0A4Z0YSC9"/>
<evidence type="ECO:0000313" key="2">
    <source>
        <dbReference type="Proteomes" id="UP000297716"/>
    </source>
</evidence>
<keyword evidence="2" id="KW-1185">Reference proteome</keyword>
<dbReference type="EMBL" id="SKBN01000172">
    <property type="protein sequence ID" value="TGJ81363.1"/>
    <property type="molecule type" value="Genomic_DNA"/>
</dbReference>
<organism evidence="1 2">
    <name type="scientific">Xylaria hypoxylon</name>
    <dbReference type="NCBI Taxonomy" id="37992"/>
    <lineage>
        <taxon>Eukaryota</taxon>
        <taxon>Fungi</taxon>
        <taxon>Dikarya</taxon>
        <taxon>Ascomycota</taxon>
        <taxon>Pezizomycotina</taxon>
        <taxon>Sordariomycetes</taxon>
        <taxon>Xylariomycetidae</taxon>
        <taxon>Xylariales</taxon>
        <taxon>Xylariaceae</taxon>
        <taxon>Xylaria</taxon>
    </lineage>
</organism>
<accession>A0A4Z0YSC9</accession>
<dbReference type="OrthoDB" id="3759773at2759"/>
<protein>
    <recommendedName>
        <fullName evidence="3">F-box domain-containing protein</fullName>
    </recommendedName>
</protein>
<reference evidence="1 2" key="1">
    <citation type="submission" date="2019-03" db="EMBL/GenBank/DDBJ databases">
        <title>Draft genome sequence of Xylaria hypoxylon DSM 108379, a ubiquitous saprotrophic-parasitic fungi on hardwood.</title>
        <authorList>
            <person name="Buettner E."/>
            <person name="Leonhardt S."/>
            <person name="Gebauer A.M."/>
            <person name="Liers C."/>
            <person name="Hofrichter M."/>
            <person name="Kellner H."/>
        </authorList>
    </citation>
    <scope>NUCLEOTIDE SEQUENCE [LARGE SCALE GENOMIC DNA]</scope>
    <source>
        <strain evidence="1 2">DSM 108379</strain>
    </source>
</reference>
<dbReference type="Proteomes" id="UP000297716">
    <property type="component" value="Unassembled WGS sequence"/>
</dbReference>
<dbReference type="AlphaFoldDB" id="A0A4Z0YSC9"/>
<gene>
    <name evidence="1" type="ORF">E0Z10_g7402</name>
</gene>
<evidence type="ECO:0000313" key="1">
    <source>
        <dbReference type="EMBL" id="TGJ81363.1"/>
    </source>
</evidence>